<reference evidence="2" key="1">
    <citation type="journal article" date="2018" name="BMC Genomics">
        <title>Genomic insights into host adaptation between the wheat stripe rust pathogen (Puccinia striiformis f. sp. tritici) and the barley stripe rust pathogen (Puccinia striiformis f. sp. hordei).</title>
        <authorList>
            <person name="Xia C."/>
            <person name="Wang M."/>
            <person name="Yin C."/>
            <person name="Cornejo O.E."/>
            <person name="Hulbert S.H."/>
            <person name="Chen X."/>
        </authorList>
    </citation>
    <scope>NUCLEOTIDE SEQUENCE [LARGE SCALE GENOMIC DNA]</scope>
    <source>
        <strain evidence="2">93-210</strain>
    </source>
</reference>
<dbReference type="EMBL" id="CM045865">
    <property type="protein sequence ID" value="KAI7962725.1"/>
    <property type="molecule type" value="Genomic_DNA"/>
</dbReference>
<organism evidence="1 2">
    <name type="scientific">Puccinia striiformis f. sp. tritici</name>
    <dbReference type="NCBI Taxonomy" id="168172"/>
    <lineage>
        <taxon>Eukaryota</taxon>
        <taxon>Fungi</taxon>
        <taxon>Dikarya</taxon>
        <taxon>Basidiomycota</taxon>
        <taxon>Pucciniomycotina</taxon>
        <taxon>Pucciniomycetes</taxon>
        <taxon>Pucciniales</taxon>
        <taxon>Pucciniaceae</taxon>
        <taxon>Puccinia</taxon>
    </lineage>
</organism>
<accession>A0ACC0F0N4</accession>
<evidence type="ECO:0000313" key="1">
    <source>
        <dbReference type="EMBL" id="KAI7962725.1"/>
    </source>
</evidence>
<dbReference type="Proteomes" id="UP001060170">
    <property type="component" value="Chromosome 1"/>
</dbReference>
<protein>
    <submittedName>
        <fullName evidence="1">Uncharacterized protein</fullName>
    </submittedName>
</protein>
<reference evidence="1 2" key="3">
    <citation type="journal article" date="2022" name="Microbiol. Spectr.">
        <title>Folding features and dynamics of 3D genome architecture in plant fungal pathogens.</title>
        <authorList>
            <person name="Xia C."/>
        </authorList>
    </citation>
    <scope>NUCLEOTIDE SEQUENCE [LARGE SCALE GENOMIC DNA]</scope>
    <source>
        <strain evidence="1 2">93-210</strain>
    </source>
</reference>
<evidence type="ECO:0000313" key="2">
    <source>
        <dbReference type="Proteomes" id="UP001060170"/>
    </source>
</evidence>
<comment type="caution">
    <text evidence="1">The sequence shown here is derived from an EMBL/GenBank/DDBJ whole genome shotgun (WGS) entry which is preliminary data.</text>
</comment>
<reference evidence="2" key="2">
    <citation type="journal article" date="2018" name="Mol. Plant Microbe Interact.">
        <title>Genome sequence resources for the wheat stripe rust pathogen (Puccinia striiformis f. sp. tritici) and the barley stripe rust pathogen (Puccinia striiformis f. sp. hordei).</title>
        <authorList>
            <person name="Xia C."/>
            <person name="Wang M."/>
            <person name="Yin C."/>
            <person name="Cornejo O.E."/>
            <person name="Hulbert S.H."/>
            <person name="Chen X."/>
        </authorList>
    </citation>
    <scope>NUCLEOTIDE SEQUENCE [LARGE SCALE GENOMIC DNA]</scope>
    <source>
        <strain evidence="2">93-210</strain>
    </source>
</reference>
<proteinExistence type="predicted"/>
<sequence length="419" mass="46990">MDHLGFLKPHVLHMPNTKATRDKWMSRLDAGPSIANAYNRPVVFLYNEGNAGGTLTYIPATKTPPPSKKPGPIIMVFINQCHWILVETKRGVIPFPGPTLSKSLAQSPMADWMLAISSSTSLYESVVSSNVRETQKEGTLTVRTGTVDLMEQLKTTLGNHGMEFQMPTKPNLRISCQQPNLDLEELRLPDQEMVKVMQVNNSLMLIRSHTGPLVSICCFCDEPLPDEPPPRFLKLSQYLQGVPEVKICKNSSNPAALYLPVIWPFGTHCDLHRAETSLIPLGISKGWPLTINFESLPDLVTVHQKYLKQICTGEIDSTFLRQALEFWKNLGPTKAQIIIHTLNHIFPESLGILHHLLSNEFLLSRVFVPEVAKCLIAEDFGLDVTDPKVQEHLEESRRFGTIVFPDKDDLVAEKDESIE</sequence>
<gene>
    <name evidence="1" type="ORF">MJO28_000819</name>
</gene>
<name>A0ACC0F0N4_9BASI</name>
<keyword evidence="2" id="KW-1185">Reference proteome</keyword>